<gene>
    <name evidence="2" type="ORF">H5410_003036</name>
</gene>
<dbReference type="Proteomes" id="UP000824120">
    <property type="component" value="Chromosome 1"/>
</dbReference>
<reference evidence="2 3" key="1">
    <citation type="submission" date="2020-09" db="EMBL/GenBank/DDBJ databases">
        <title>De no assembly of potato wild relative species, Solanum commersonii.</title>
        <authorList>
            <person name="Cho K."/>
        </authorList>
    </citation>
    <scope>NUCLEOTIDE SEQUENCE [LARGE SCALE GENOMIC DNA]</scope>
    <source>
        <strain evidence="2">LZ3.2</strain>
        <tissue evidence="2">Leaf</tissue>
    </source>
</reference>
<feature type="compositionally biased region" description="Polar residues" evidence="1">
    <location>
        <begin position="8"/>
        <end position="17"/>
    </location>
</feature>
<name>A0A9J6B4J9_SOLCO</name>
<keyword evidence="3" id="KW-1185">Reference proteome</keyword>
<proteinExistence type="predicted"/>
<feature type="compositionally biased region" description="Basic residues" evidence="1">
    <location>
        <begin position="20"/>
        <end position="38"/>
    </location>
</feature>
<feature type="region of interest" description="Disordered" evidence="1">
    <location>
        <begin position="74"/>
        <end position="104"/>
    </location>
</feature>
<dbReference type="EMBL" id="JACXVP010000001">
    <property type="protein sequence ID" value="KAG5631319.1"/>
    <property type="molecule type" value="Genomic_DNA"/>
</dbReference>
<dbReference type="AlphaFoldDB" id="A0A9J6B4J9"/>
<evidence type="ECO:0000256" key="1">
    <source>
        <dbReference type="SAM" id="MobiDB-lite"/>
    </source>
</evidence>
<organism evidence="2 3">
    <name type="scientific">Solanum commersonii</name>
    <name type="common">Commerson's wild potato</name>
    <name type="synonym">Commerson's nightshade</name>
    <dbReference type="NCBI Taxonomy" id="4109"/>
    <lineage>
        <taxon>Eukaryota</taxon>
        <taxon>Viridiplantae</taxon>
        <taxon>Streptophyta</taxon>
        <taxon>Embryophyta</taxon>
        <taxon>Tracheophyta</taxon>
        <taxon>Spermatophyta</taxon>
        <taxon>Magnoliopsida</taxon>
        <taxon>eudicotyledons</taxon>
        <taxon>Gunneridae</taxon>
        <taxon>Pentapetalae</taxon>
        <taxon>asterids</taxon>
        <taxon>lamiids</taxon>
        <taxon>Solanales</taxon>
        <taxon>Solanaceae</taxon>
        <taxon>Solanoideae</taxon>
        <taxon>Solaneae</taxon>
        <taxon>Solanum</taxon>
    </lineage>
</organism>
<protein>
    <submittedName>
        <fullName evidence="2">Uncharacterized protein</fullName>
    </submittedName>
</protein>
<evidence type="ECO:0000313" key="3">
    <source>
        <dbReference type="Proteomes" id="UP000824120"/>
    </source>
</evidence>
<sequence>MAKDMGNKASSSKQVETPKSKNKPSKKKREATKRKRAEKQHQEQNPTDNHEEGLNPCKKFIMVEQVMDVVPLKDQYNTHTPGKPPDQAKITIRDKYDVENLKMK</sequence>
<feature type="region of interest" description="Disordered" evidence="1">
    <location>
        <begin position="1"/>
        <end position="56"/>
    </location>
</feature>
<accession>A0A9J6B4J9</accession>
<evidence type="ECO:0000313" key="2">
    <source>
        <dbReference type="EMBL" id="KAG5631319.1"/>
    </source>
</evidence>
<comment type="caution">
    <text evidence="2">The sequence shown here is derived from an EMBL/GenBank/DDBJ whole genome shotgun (WGS) entry which is preliminary data.</text>
</comment>
<feature type="compositionally biased region" description="Basic and acidic residues" evidence="1">
    <location>
        <begin position="91"/>
        <end position="104"/>
    </location>
</feature>